<comment type="caution">
    <text evidence="2">The sequence shown here is derived from an EMBL/GenBank/DDBJ whole genome shotgun (WGS) entry which is preliminary data.</text>
</comment>
<reference evidence="2 3" key="1">
    <citation type="submission" date="2016-03" db="EMBL/GenBank/DDBJ databases">
        <title>Whole genome sequencing of Grifola frondosa 9006-11.</title>
        <authorList>
            <person name="Min B."/>
            <person name="Park H."/>
            <person name="Kim J.-G."/>
            <person name="Cho H."/>
            <person name="Oh Y.-L."/>
            <person name="Kong W.-S."/>
            <person name="Choi I.-G."/>
        </authorList>
    </citation>
    <scope>NUCLEOTIDE SEQUENCE [LARGE SCALE GENOMIC DNA]</scope>
    <source>
        <strain evidence="2 3">9006-11</strain>
    </source>
</reference>
<evidence type="ECO:0000313" key="2">
    <source>
        <dbReference type="EMBL" id="OBZ72386.1"/>
    </source>
</evidence>
<keyword evidence="3" id="KW-1185">Reference proteome</keyword>
<name>A0A1C7M7L5_GRIFR</name>
<dbReference type="EMBL" id="LUGG01000009">
    <property type="protein sequence ID" value="OBZ72386.1"/>
    <property type="molecule type" value="Genomic_DNA"/>
</dbReference>
<gene>
    <name evidence="2" type="ORF">A0H81_07770</name>
</gene>
<evidence type="ECO:0000256" key="1">
    <source>
        <dbReference type="SAM" id="MobiDB-lite"/>
    </source>
</evidence>
<organism evidence="2 3">
    <name type="scientific">Grifola frondosa</name>
    <name type="common">Maitake</name>
    <name type="synonym">Polyporus frondosus</name>
    <dbReference type="NCBI Taxonomy" id="5627"/>
    <lineage>
        <taxon>Eukaryota</taxon>
        <taxon>Fungi</taxon>
        <taxon>Dikarya</taxon>
        <taxon>Basidiomycota</taxon>
        <taxon>Agaricomycotina</taxon>
        <taxon>Agaricomycetes</taxon>
        <taxon>Polyporales</taxon>
        <taxon>Grifolaceae</taxon>
        <taxon>Grifola</taxon>
    </lineage>
</organism>
<accession>A0A1C7M7L5</accession>
<dbReference type="Proteomes" id="UP000092993">
    <property type="component" value="Unassembled WGS sequence"/>
</dbReference>
<dbReference type="AlphaFoldDB" id="A0A1C7M7L5"/>
<sequence>MLRWCLPTVRVAGGCGRALDVLRTSSSTSRGLPELGTYVIGSNATYESVSLSRSTLRQLRKLHNSSVAGRLPCDLRRGRQWNSAVLQLSSLAQLTPGIETAKVVLDYEIDVGELEVSTLTAADTDQAKDTLNAVVPSTLPPPDDSESSEPPSVDKLRSLFISS</sequence>
<feature type="region of interest" description="Disordered" evidence="1">
    <location>
        <begin position="133"/>
        <end position="154"/>
    </location>
</feature>
<evidence type="ECO:0000313" key="3">
    <source>
        <dbReference type="Proteomes" id="UP000092993"/>
    </source>
</evidence>
<protein>
    <submittedName>
        <fullName evidence="2">Uncharacterized protein</fullName>
    </submittedName>
</protein>
<proteinExistence type="predicted"/>